<comment type="caution">
    <text evidence="1">The sequence shown here is derived from an EMBL/GenBank/DDBJ whole genome shotgun (WGS) entry which is preliminary data.</text>
</comment>
<accession>A0ABU9CMI4</accession>
<proteinExistence type="predicted"/>
<evidence type="ECO:0000313" key="1">
    <source>
        <dbReference type="EMBL" id="MEK8053021.1"/>
    </source>
</evidence>
<gene>
    <name evidence="1" type="ORF">AACH10_22400</name>
</gene>
<keyword evidence="2" id="KW-1185">Reference proteome</keyword>
<evidence type="ECO:0000313" key="2">
    <source>
        <dbReference type="Proteomes" id="UP001365405"/>
    </source>
</evidence>
<sequence length="112" mass="12497">MLQLIQQSGEGVLVLVDGLEELEFCRSRLTRQEVRRLLATMADTLEALPATVQAQMPELDWPGWRTVMLALGSPALAGDEAAWFAARSLVPATLSWLRVYQRAEPALFNFKP</sequence>
<dbReference type="EMBL" id="JBBUTH010000010">
    <property type="protein sequence ID" value="MEK8053021.1"/>
    <property type="molecule type" value="Genomic_DNA"/>
</dbReference>
<protein>
    <submittedName>
        <fullName evidence="1">Uncharacterized protein</fullName>
    </submittedName>
</protein>
<organism evidence="1 2">
    <name type="scientific">Pseudaquabacterium inlustre</name>
    <dbReference type="NCBI Taxonomy" id="2984192"/>
    <lineage>
        <taxon>Bacteria</taxon>
        <taxon>Pseudomonadati</taxon>
        <taxon>Pseudomonadota</taxon>
        <taxon>Betaproteobacteria</taxon>
        <taxon>Burkholderiales</taxon>
        <taxon>Sphaerotilaceae</taxon>
        <taxon>Pseudaquabacterium</taxon>
    </lineage>
</organism>
<dbReference type="Proteomes" id="UP001365405">
    <property type="component" value="Unassembled WGS sequence"/>
</dbReference>
<dbReference type="RefSeq" id="WP_341412754.1">
    <property type="nucleotide sequence ID" value="NZ_JBBUTH010000010.1"/>
</dbReference>
<name>A0ABU9CMI4_9BURK</name>
<reference evidence="1 2" key="1">
    <citation type="submission" date="2024-04" db="EMBL/GenBank/DDBJ databases">
        <title>Novel species of the genus Ideonella isolated from streams.</title>
        <authorList>
            <person name="Lu H."/>
        </authorList>
    </citation>
    <scope>NUCLEOTIDE SEQUENCE [LARGE SCALE GENOMIC DNA]</scope>
    <source>
        <strain evidence="1 2">DXS22W</strain>
    </source>
</reference>